<gene>
    <name evidence="4" type="ORF">E6C27_scaffold653G00460</name>
</gene>
<dbReference type="InterPro" id="IPR012337">
    <property type="entry name" value="RNaseH-like_sf"/>
</dbReference>
<organism evidence="4 5">
    <name type="scientific">Cucumis melo var. makuwa</name>
    <name type="common">Oriental melon</name>
    <dbReference type="NCBI Taxonomy" id="1194695"/>
    <lineage>
        <taxon>Eukaryota</taxon>
        <taxon>Viridiplantae</taxon>
        <taxon>Streptophyta</taxon>
        <taxon>Embryophyta</taxon>
        <taxon>Tracheophyta</taxon>
        <taxon>Spermatophyta</taxon>
        <taxon>Magnoliopsida</taxon>
        <taxon>eudicotyledons</taxon>
        <taxon>Gunneridae</taxon>
        <taxon>Pentapetalae</taxon>
        <taxon>rosids</taxon>
        <taxon>fabids</taxon>
        <taxon>Cucurbitales</taxon>
        <taxon>Cucurbitaceae</taxon>
        <taxon>Benincaseae</taxon>
        <taxon>Cucumis</taxon>
    </lineage>
</organism>
<accession>A0A5A7SJB3</accession>
<reference evidence="4 5" key="1">
    <citation type="submission" date="2019-08" db="EMBL/GenBank/DDBJ databases">
        <title>Draft genome sequences of two oriental melons (Cucumis melo L. var makuwa).</title>
        <authorList>
            <person name="Kwon S.-Y."/>
        </authorList>
    </citation>
    <scope>NUCLEOTIDE SEQUENCE [LARGE SCALE GENOMIC DNA]</scope>
    <source>
        <strain evidence="5">cv. SW 3</strain>
        <tissue evidence="4">Leaf</tissue>
    </source>
</reference>
<dbReference type="SUPFAM" id="SSF56672">
    <property type="entry name" value="DNA/RNA polymerases"/>
    <property type="match status" value="1"/>
</dbReference>
<dbReference type="InterPro" id="IPR000477">
    <property type="entry name" value="RT_dom"/>
</dbReference>
<evidence type="ECO:0000259" key="3">
    <source>
        <dbReference type="Pfam" id="PF00078"/>
    </source>
</evidence>
<name>A0A5A7SJB3_CUCMM</name>
<dbReference type="Gene3D" id="3.10.10.10">
    <property type="entry name" value="HIV Type 1 Reverse Transcriptase, subunit A, domain 1"/>
    <property type="match status" value="1"/>
</dbReference>
<dbReference type="Gene3D" id="3.30.70.270">
    <property type="match status" value="1"/>
</dbReference>
<feature type="transmembrane region" description="Helical" evidence="2">
    <location>
        <begin position="136"/>
        <end position="158"/>
    </location>
</feature>
<dbReference type="OrthoDB" id="2013610at2759"/>
<proteinExistence type="predicted"/>
<dbReference type="CDD" id="cd01647">
    <property type="entry name" value="RT_LTR"/>
    <property type="match status" value="1"/>
</dbReference>
<dbReference type="InterPro" id="IPR043502">
    <property type="entry name" value="DNA/RNA_pol_sf"/>
</dbReference>
<dbReference type="Pfam" id="PF00078">
    <property type="entry name" value="RVT_1"/>
    <property type="match status" value="1"/>
</dbReference>
<dbReference type="InterPro" id="IPR036397">
    <property type="entry name" value="RNaseH_sf"/>
</dbReference>
<evidence type="ECO:0000256" key="2">
    <source>
        <dbReference type="SAM" id="Phobius"/>
    </source>
</evidence>
<comment type="caution">
    <text evidence="4">The sequence shown here is derived from an EMBL/GenBank/DDBJ whole genome shotgun (WGS) entry which is preliminary data.</text>
</comment>
<evidence type="ECO:0000313" key="4">
    <source>
        <dbReference type="EMBL" id="KAA0025754.1"/>
    </source>
</evidence>
<dbReference type="SUPFAM" id="SSF53098">
    <property type="entry name" value="Ribonuclease H-like"/>
    <property type="match status" value="1"/>
</dbReference>
<protein>
    <submittedName>
        <fullName evidence="4">Pol protein</fullName>
    </submittedName>
</protein>
<sequence>MSRHRGAQRGSLVGKETVQQGDSSNPHVEASFKNKGAAHVVLLKVISAIKASKLLDQEKLLGLPPHKEIDFAIELEPNVVPISRAPYRMAPAVLRELKVQLQELQELLDKGYHQLRIKDSDIPKTTFRLRYGHYEFIMMSFGLMNAPVVFMDLMNIVFKDFLDTFVIVFIDDILVYSKTETEHDEHLRHVVSKDGVFVDPAKIEVVTSWLRPSTVSEACEDSFQSPKQKLVATPVLTVHDGLGSFMIYADASKKDFRLCSNAARCIHLTVSTFVSEVDFEKKIIVDQRNDPYLVDKSHLAGLGLADGFSIPSDDGLLFERRLCVPANNARWEDVSMDFIIELPRTLKDHIMIWVVVDRECPYLLFFMEMPVSLPSSGKRLQTAMGTRLDFSTTFHPQTDGQIECLNQILKNILRACALEFPGKAPFEALYDKYCRSHVCWDGVGEQRLMCPELVQSTNEAIQKLEHVYKVFLKVAPIKGVLLFKKKGKLNSRFVGPFEILEKYVTDPSHVVDYAPLEIDENLSYAEQPVEILAKEVKMLRNRKIALVKVLWWNHKVEEATWEREDDMRARYPELFEH</sequence>
<evidence type="ECO:0000256" key="1">
    <source>
        <dbReference type="SAM" id="MobiDB-lite"/>
    </source>
</evidence>
<dbReference type="Proteomes" id="UP000321393">
    <property type="component" value="Unassembled WGS sequence"/>
</dbReference>
<keyword evidence="2" id="KW-1133">Transmembrane helix</keyword>
<dbReference type="InterPro" id="IPR043128">
    <property type="entry name" value="Rev_trsase/Diguanyl_cyclase"/>
</dbReference>
<dbReference type="PANTHER" id="PTHR24559:SF444">
    <property type="entry name" value="REVERSE TRANSCRIPTASE DOMAIN-CONTAINING PROTEIN"/>
    <property type="match status" value="1"/>
</dbReference>
<dbReference type="EMBL" id="SSTE01023081">
    <property type="protein sequence ID" value="KAA0025754.1"/>
    <property type="molecule type" value="Genomic_DNA"/>
</dbReference>
<feature type="region of interest" description="Disordered" evidence="1">
    <location>
        <begin position="1"/>
        <end position="30"/>
    </location>
</feature>
<dbReference type="Gene3D" id="3.30.420.10">
    <property type="entry name" value="Ribonuclease H-like superfamily/Ribonuclease H"/>
    <property type="match status" value="1"/>
</dbReference>
<keyword evidence="2" id="KW-0812">Transmembrane</keyword>
<dbReference type="InterPro" id="IPR053134">
    <property type="entry name" value="RNA-dir_DNA_polymerase"/>
</dbReference>
<feature type="compositionally biased region" description="Polar residues" evidence="1">
    <location>
        <begin position="17"/>
        <end position="26"/>
    </location>
</feature>
<dbReference type="AlphaFoldDB" id="A0A5A7SJB3"/>
<dbReference type="PANTHER" id="PTHR24559">
    <property type="entry name" value="TRANSPOSON TY3-I GAG-POL POLYPROTEIN"/>
    <property type="match status" value="1"/>
</dbReference>
<feature type="domain" description="Reverse transcriptase" evidence="3">
    <location>
        <begin position="109"/>
        <end position="206"/>
    </location>
</feature>
<keyword evidence="2" id="KW-0472">Membrane</keyword>
<dbReference type="GO" id="GO:0003676">
    <property type="term" value="F:nucleic acid binding"/>
    <property type="evidence" value="ECO:0007669"/>
    <property type="project" value="InterPro"/>
</dbReference>
<evidence type="ECO:0000313" key="5">
    <source>
        <dbReference type="Proteomes" id="UP000321393"/>
    </source>
</evidence>